<dbReference type="HOGENOM" id="CLU_091398_0_0_1"/>
<dbReference type="STRING" id="1215338.A0A059J684"/>
<dbReference type="PANTHER" id="PTHR28156">
    <property type="entry name" value="FAS1 DOMAIN-CONTAINING PROTEIN YDR262W"/>
    <property type="match status" value="1"/>
</dbReference>
<proteinExistence type="predicted"/>
<gene>
    <name evidence="4" type="ORF">H109_04740</name>
</gene>
<evidence type="ECO:0000256" key="2">
    <source>
        <dbReference type="SAM" id="SignalP"/>
    </source>
</evidence>
<dbReference type="OMA" id="PWENPED"/>
<evidence type="ECO:0000313" key="5">
    <source>
        <dbReference type="Proteomes" id="UP000024533"/>
    </source>
</evidence>
<dbReference type="AlphaFoldDB" id="A0A059J684"/>
<organism evidence="4 5">
    <name type="scientific">Trichophyton interdigitale (strain MR816)</name>
    <dbReference type="NCBI Taxonomy" id="1215338"/>
    <lineage>
        <taxon>Eukaryota</taxon>
        <taxon>Fungi</taxon>
        <taxon>Dikarya</taxon>
        <taxon>Ascomycota</taxon>
        <taxon>Pezizomycotina</taxon>
        <taxon>Eurotiomycetes</taxon>
        <taxon>Eurotiomycetidae</taxon>
        <taxon>Onygenales</taxon>
        <taxon>Arthrodermataceae</taxon>
        <taxon>Trichophyton</taxon>
    </lineage>
</organism>
<dbReference type="PROSITE" id="PS50213">
    <property type="entry name" value="FAS1"/>
    <property type="match status" value="1"/>
</dbReference>
<evidence type="ECO:0000313" key="4">
    <source>
        <dbReference type="EMBL" id="KDB23355.1"/>
    </source>
</evidence>
<dbReference type="EMBL" id="AOKY01000309">
    <property type="protein sequence ID" value="KDB23355.1"/>
    <property type="molecule type" value="Genomic_DNA"/>
</dbReference>
<keyword evidence="5" id="KW-1185">Reference proteome</keyword>
<comment type="caution">
    <text evidence="4">The sequence shown here is derived from an EMBL/GenBank/DDBJ whole genome shotgun (WGS) entry which is preliminary data.</text>
</comment>
<dbReference type="InterPro" id="IPR036378">
    <property type="entry name" value="FAS1_dom_sf"/>
</dbReference>
<feature type="domain" description="FAS1" evidence="3">
    <location>
        <begin position="81"/>
        <end position="229"/>
    </location>
</feature>
<dbReference type="InterPro" id="IPR000782">
    <property type="entry name" value="FAS1_domain"/>
</dbReference>
<sequence>MKIVSIYTLLALTSLFAVCSSHWNPPVLSRRRLLPRDYRSPKNLDPERNNIDRLNWIFPEDRDSKPQFAMPPSKEAVGGSGVRVSDILGKTREVNVFASMTRGDENISNRLDNDAQDTIVLAPNNIAVQGLPHKPWENPSDYATFGVQEAYEGESGKKRANQNLEKFILAHLIPQRSWEAGKEVQTLGGAKIFWEEKDGKKYIHPGNIEVEDVISQVANGEVWVINGVLNYL</sequence>
<accession>A0A059J684</accession>
<feature type="signal peptide" evidence="2">
    <location>
        <begin position="1"/>
        <end position="21"/>
    </location>
</feature>
<dbReference type="Proteomes" id="UP000024533">
    <property type="component" value="Unassembled WGS sequence"/>
</dbReference>
<keyword evidence="1 2" id="KW-0732">Signal</keyword>
<dbReference type="Gene3D" id="2.30.180.10">
    <property type="entry name" value="FAS1 domain"/>
    <property type="match status" value="1"/>
</dbReference>
<feature type="chain" id="PRO_5001579047" description="FAS1 domain-containing protein" evidence="2">
    <location>
        <begin position="22"/>
        <end position="232"/>
    </location>
</feature>
<name>A0A059J684_TRIIM</name>
<dbReference type="PANTHER" id="PTHR28156:SF1">
    <property type="entry name" value="FAS1 DOMAIN-CONTAINING PROTEIN YDR262W"/>
    <property type="match status" value="1"/>
</dbReference>
<dbReference type="SUPFAM" id="SSF82153">
    <property type="entry name" value="FAS1 domain"/>
    <property type="match status" value="1"/>
</dbReference>
<dbReference type="OrthoDB" id="5551751at2759"/>
<protein>
    <recommendedName>
        <fullName evidence="3">FAS1 domain-containing protein</fullName>
    </recommendedName>
</protein>
<reference evidence="4 5" key="1">
    <citation type="submission" date="2014-02" db="EMBL/GenBank/DDBJ databases">
        <title>The Genome Sequence of Trichophyton interdigitale MR816.</title>
        <authorList>
            <consortium name="The Broad Institute Genomics Platform"/>
            <person name="Cuomo C.A."/>
            <person name="White T.C."/>
            <person name="Graser Y."/>
            <person name="Martinez-Rossi N."/>
            <person name="Heitman J."/>
            <person name="Young S.K."/>
            <person name="Zeng Q."/>
            <person name="Gargeya S."/>
            <person name="Abouelleil A."/>
            <person name="Alvarado L."/>
            <person name="Chapman S.B."/>
            <person name="Gainer-Dewar J."/>
            <person name="Goldberg J."/>
            <person name="Griggs A."/>
            <person name="Gujja S."/>
            <person name="Hansen M."/>
            <person name="Howarth C."/>
            <person name="Imamovic A."/>
            <person name="Larimer J."/>
            <person name="Martinez D."/>
            <person name="Murphy C."/>
            <person name="Pearson M.D."/>
            <person name="Persinoti G."/>
            <person name="Poon T."/>
            <person name="Priest M."/>
            <person name="Roberts A.D."/>
            <person name="Saif S."/>
            <person name="Shea T.D."/>
            <person name="Sykes S.N."/>
            <person name="Wortman J."/>
            <person name="Nusbaum C."/>
            <person name="Birren B."/>
        </authorList>
    </citation>
    <scope>NUCLEOTIDE SEQUENCE [LARGE SCALE GENOMIC DNA]</scope>
    <source>
        <strain evidence="4 5">MR816</strain>
    </source>
</reference>
<evidence type="ECO:0000256" key="1">
    <source>
        <dbReference type="ARBA" id="ARBA00022729"/>
    </source>
</evidence>
<dbReference type="InterPro" id="IPR040200">
    <property type="entry name" value="Mug57-like"/>
</dbReference>
<evidence type="ECO:0000259" key="3">
    <source>
        <dbReference type="PROSITE" id="PS50213"/>
    </source>
</evidence>